<sequence>MSQSNSLYNPISVNDDKESSNIVEQISAYIKANTTAMNNILLFIQKESADNRRFFTQVKGSLEAVHDGLDILANRVASINKMNNADVSASQTQNLEMDRLIKLVETLSVKQDSFSAAQQHLKQQYDLQHLQQQQAGMGQLMGMRPELQQQQQVAMMQAAQIFAQQQNAFLRQQQPNSIAMMQAMTNAQRPMVPNQMFQGANTTHVAQGSNLLPIDVKPPAQLTPSVAPVQPTPSVVPVQPTPFVVPVQPTPSVIPAQPTPSIVTAAPISGDSKSVAQTSTPLKLCDDGRKKSELTELKATETKPSIFGNVSAPSNPPSIFGNVSIKPANSFSFTPIVPTTPVAPIEEKEECPEDYECNANFEPVIPLPDLVKVSTGEEDEAVLFTSRAKLFKFTDGKEFKERGVGDLKILKHNATGKTRVVMRRDQTFKVCANFAISNGMTVSLKANTTKVVIFSCYDTSDETPGHATFCLKFGEETSTTRFMEEFNNAGKEPESSSLVNEVALKKVAAGVVPEVKHIEEIKKTSVVTPASPAQQEKGDNESDFSDDEDEQEDEEDYEEDYDEEENERVQDPNYYKVKESLPGSWNCKECYITNDPDVIECVACLTPKDGSAAKPIAKSLFAPTTFPSTTSSPFSFGFNAKTETKSETPPAALKLFPNLGKDAEEKVIPAPFNMDALSESLAAKSTPTTANLFDKPNAMSSFSFAAKADNSPATGNIFGTKPLSFETKSTGTSIFDTNESKSSFFGGSNDTPKPSLFGGSKDTSKPSLFGGSTNVPSNAPISIFGSNSFGASTKPKDDTKPFELSVKPNEQDKPKEGVKTFGASTFQGIKVDLNQKQPAVPTTEAVTQKPTNIFGSGLAQTATSFSDVIPANGGFLNNSGTHSNLFNIKASDHKLFASPKPATEEGDDRVEDYESDAHFEPVIPLPDKIEIITGEEDEIELLRIHTKLFIMNTAEKAWKERGTGTLKVLKDKTSEKYRILMRRDQVHNLCANMPLASCMIFNSTESRPKIIVFKAFDFSDDIDNGINGTYAIRFNNVEDAEQFSKVANDCVAKLS</sequence>
<organism evidence="1 2">
    <name type="scientific">Rhabditophanes sp. KR3021</name>
    <dbReference type="NCBI Taxonomy" id="114890"/>
    <lineage>
        <taxon>Eukaryota</taxon>
        <taxon>Metazoa</taxon>
        <taxon>Ecdysozoa</taxon>
        <taxon>Nematoda</taxon>
        <taxon>Chromadorea</taxon>
        <taxon>Rhabditida</taxon>
        <taxon>Tylenchina</taxon>
        <taxon>Panagrolaimomorpha</taxon>
        <taxon>Strongyloidoidea</taxon>
        <taxon>Alloionematidae</taxon>
        <taxon>Rhabditophanes</taxon>
    </lineage>
</organism>
<name>A0AC35TWC2_9BILA</name>
<dbReference type="Proteomes" id="UP000095286">
    <property type="component" value="Unplaced"/>
</dbReference>
<evidence type="ECO:0000313" key="1">
    <source>
        <dbReference type="Proteomes" id="UP000095286"/>
    </source>
</evidence>
<evidence type="ECO:0000313" key="2">
    <source>
        <dbReference type="WBParaSite" id="RSKR_0000480200.1"/>
    </source>
</evidence>
<dbReference type="WBParaSite" id="RSKR_0000480200.1">
    <property type="protein sequence ID" value="RSKR_0000480200.1"/>
    <property type="gene ID" value="RSKR_0000480200"/>
</dbReference>
<proteinExistence type="predicted"/>
<reference evidence="2" key="1">
    <citation type="submission" date="2016-11" db="UniProtKB">
        <authorList>
            <consortium name="WormBaseParasite"/>
        </authorList>
    </citation>
    <scope>IDENTIFICATION</scope>
    <source>
        <strain evidence="2">KR3021</strain>
    </source>
</reference>
<accession>A0AC35TWC2</accession>
<protein>
    <submittedName>
        <fullName evidence="2">RanBD1 domain-containing protein</fullName>
    </submittedName>
</protein>